<dbReference type="GO" id="GO:0016705">
    <property type="term" value="F:oxidoreductase activity, acting on paired donors, with incorporation or reduction of molecular oxygen"/>
    <property type="evidence" value="ECO:0007669"/>
    <property type="project" value="InterPro"/>
</dbReference>
<evidence type="ECO:0000313" key="7">
    <source>
        <dbReference type="EMBL" id="KXS19874.1"/>
    </source>
</evidence>
<evidence type="ECO:0000256" key="6">
    <source>
        <dbReference type="SAM" id="Phobius"/>
    </source>
</evidence>
<evidence type="ECO:0000256" key="4">
    <source>
        <dbReference type="ARBA" id="ARBA00023004"/>
    </source>
</evidence>
<sequence>MLNLPGEGHMAIPLAIYGALAIFGMLVYLYFKYKDCTLGTCAHPGVPTEFCTLSRSMHPAPVNGTLPILGGLGAMASNGPQLHEFFLDQVQKKGKVFCITVPKYPKPDDPIVTMNVHDIEHILRDPYMYQKGEMKNINKDVFGKQILVPMGTTGNGSAKLPATSSTSRHKTDNPSSTAADFPLWQPTQTLSWVMYEMANHPEIFAKPFVMGRLEWIQGPDAGEIKPEQWIDENGNLIKENNYKWMAFNTGLWLCISIHLASTFGSRSNSLFDDASCSPLGMNMETQEAMILLSTIVRKFDFKLINEDDPAKWGVWNNDPSKRRGRCNVKITLALRKLLDFRVSPANV</sequence>
<protein>
    <recommendedName>
        <fullName evidence="9">Cytochrome P450</fullName>
    </recommendedName>
</protein>
<accession>A0A139AT64</accession>
<evidence type="ECO:0000256" key="1">
    <source>
        <dbReference type="ARBA" id="ARBA00010617"/>
    </source>
</evidence>
<dbReference type="GO" id="GO:0020037">
    <property type="term" value="F:heme binding"/>
    <property type="evidence" value="ECO:0007669"/>
    <property type="project" value="InterPro"/>
</dbReference>
<keyword evidence="2" id="KW-0479">Metal-binding</keyword>
<dbReference type="GO" id="GO:0004497">
    <property type="term" value="F:monooxygenase activity"/>
    <property type="evidence" value="ECO:0007669"/>
    <property type="project" value="InterPro"/>
</dbReference>
<keyword evidence="6" id="KW-1133">Transmembrane helix</keyword>
<evidence type="ECO:0000256" key="2">
    <source>
        <dbReference type="ARBA" id="ARBA00022723"/>
    </source>
</evidence>
<dbReference type="Gene3D" id="1.10.630.10">
    <property type="entry name" value="Cytochrome P450"/>
    <property type="match status" value="1"/>
</dbReference>
<name>A0A139AT64_GONPJ</name>
<keyword evidence="3" id="KW-0560">Oxidoreductase</keyword>
<dbReference type="PANTHER" id="PTHR24296">
    <property type="entry name" value="CYTOCHROME P450"/>
    <property type="match status" value="1"/>
</dbReference>
<keyword evidence="6" id="KW-0812">Transmembrane</keyword>
<proteinExistence type="inferred from homology"/>
<dbReference type="SUPFAM" id="SSF48264">
    <property type="entry name" value="Cytochrome P450"/>
    <property type="match status" value="1"/>
</dbReference>
<organism evidence="7 8">
    <name type="scientific">Gonapodya prolifera (strain JEL478)</name>
    <name type="common">Monoblepharis prolifera</name>
    <dbReference type="NCBI Taxonomy" id="1344416"/>
    <lineage>
        <taxon>Eukaryota</taxon>
        <taxon>Fungi</taxon>
        <taxon>Fungi incertae sedis</taxon>
        <taxon>Chytridiomycota</taxon>
        <taxon>Chytridiomycota incertae sedis</taxon>
        <taxon>Monoblepharidomycetes</taxon>
        <taxon>Monoblepharidales</taxon>
        <taxon>Gonapodyaceae</taxon>
        <taxon>Gonapodya</taxon>
    </lineage>
</organism>
<dbReference type="InterPro" id="IPR036396">
    <property type="entry name" value="Cyt_P450_sf"/>
</dbReference>
<keyword evidence="4" id="KW-0408">Iron</keyword>
<dbReference type="STRING" id="1344416.A0A139AT64"/>
<reference evidence="7 8" key="1">
    <citation type="journal article" date="2015" name="Genome Biol. Evol.">
        <title>Phylogenomic analyses indicate that early fungi evolved digesting cell walls of algal ancestors of land plants.</title>
        <authorList>
            <person name="Chang Y."/>
            <person name="Wang S."/>
            <person name="Sekimoto S."/>
            <person name="Aerts A.L."/>
            <person name="Choi C."/>
            <person name="Clum A."/>
            <person name="LaButti K.M."/>
            <person name="Lindquist E.A."/>
            <person name="Yee Ngan C."/>
            <person name="Ohm R.A."/>
            <person name="Salamov A.A."/>
            <person name="Grigoriev I.V."/>
            <person name="Spatafora J.W."/>
            <person name="Berbee M.L."/>
        </authorList>
    </citation>
    <scope>NUCLEOTIDE SEQUENCE [LARGE SCALE GENOMIC DNA]</scope>
    <source>
        <strain evidence="7 8">JEL478</strain>
    </source>
</reference>
<dbReference type="OrthoDB" id="1470350at2759"/>
<feature type="region of interest" description="Disordered" evidence="5">
    <location>
        <begin position="153"/>
        <end position="180"/>
    </location>
</feature>
<comment type="similarity">
    <text evidence="1">Belongs to the cytochrome P450 family.</text>
</comment>
<evidence type="ECO:0000313" key="8">
    <source>
        <dbReference type="Proteomes" id="UP000070544"/>
    </source>
</evidence>
<dbReference type="AlphaFoldDB" id="A0A139AT64"/>
<dbReference type="EMBL" id="KQ965737">
    <property type="protein sequence ID" value="KXS19874.1"/>
    <property type="molecule type" value="Genomic_DNA"/>
</dbReference>
<evidence type="ECO:0000256" key="5">
    <source>
        <dbReference type="SAM" id="MobiDB-lite"/>
    </source>
</evidence>
<keyword evidence="6" id="KW-0472">Membrane</keyword>
<gene>
    <name evidence="7" type="ORF">M427DRAFT_41696</name>
</gene>
<evidence type="ECO:0008006" key="9">
    <source>
        <dbReference type="Google" id="ProtNLM"/>
    </source>
</evidence>
<feature type="transmembrane region" description="Helical" evidence="6">
    <location>
        <begin position="12"/>
        <end position="31"/>
    </location>
</feature>
<dbReference type="Proteomes" id="UP000070544">
    <property type="component" value="Unassembled WGS sequence"/>
</dbReference>
<keyword evidence="8" id="KW-1185">Reference proteome</keyword>
<evidence type="ECO:0000256" key="3">
    <source>
        <dbReference type="ARBA" id="ARBA00023002"/>
    </source>
</evidence>
<dbReference type="GO" id="GO:0005506">
    <property type="term" value="F:iron ion binding"/>
    <property type="evidence" value="ECO:0007669"/>
    <property type="project" value="InterPro"/>
</dbReference>